<name>A0ABT1QNV2_9GAMM</name>
<dbReference type="EMBL" id="JANFQO010000001">
    <property type="protein sequence ID" value="MCQ4163307.1"/>
    <property type="molecule type" value="Genomic_DNA"/>
</dbReference>
<evidence type="ECO:0000313" key="1">
    <source>
        <dbReference type="EMBL" id="MCQ4163307.1"/>
    </source>
</evidence>
<accession>A0ABT1QNV2</accession>
<sequence>MNLWLALAFLVAPAAEPCAGVDRALDEAERPGLVALAARQLEVRGVAVHASLRSGDWRVLQVTARNMDESYVFWSGDPHSQRFVEAIGSFALPQGEAATARWLVENVPGIPKPLAACVAALAAAR</sequence>
<organism evidence="1 2">
    <name type="scientific">Tahibacter harae</name>
    <dbReference type="NCBI Taxonomy" id="2963937"/>
    <lineage>
        <taxon>Bacteria</taxon>
        <taxon>Pseudomonadati</taxon>
        <taxon>Pseudomonadota</taxon>
        <taxon>Gammaproteobacteria</taxon>
        <taxon>Lysobacterales</taxon>
        <taxon>Rhodanobacteraceae</taxon>
        <taxon>Tahibacter</taxon>
    </lineage>
</organism>
<keyword evidence="2" id="KW-1185">Reference proteome</keyword>
<proteinExistence type="predicted"/>
<dbReference type="RefSeq" id="WP_255910376.1">
    <property type="nucleotide sequence ID" value="NZ_JANFQO010000001.1"/>
</dbReference>
<evidence type="ECO:0000313" key="2">
    <source>
        <dbReference type="Proteomes" id="UP001165498"/>
    </source>
</evidence>
<protein>
    <submittedName>
        <fullName evidence="1">Uncharacterized protein</fullName>
    </submittedName>
</protein>
<comment type="caution">
    <text evidence="1">The sequence shown here is derived from an EMBL/GenBank/DDBJ whole genome shotgun (WGS) entry which is preliminary data.</text>
</comment>
<reference evidence="1" key="1">
    <citation type="submission" date="2022-07" db="EMBL/GenBank/DDBJ databases">
        <title>Tahibacter sp., a new gammaproteobacterium isolated from the silt sample collected at pig farm.</title>
        <authorList>
            <person name="Chen H."/>
        </authorList>
    </citation>
    <scope>NUCLEOTIDE SEQUENCE</scope>
    <source>
        <strain evidence="1">P2K</strain>
    </source>
</reference>
<dbReference type="Proteomes" id="UP001165498">
    <property type="component" value="Unassembled WGS sequence"/>
</dbReference>
<gene>
    <name evidence="1" type="ORF">NM961_01160</name>
</gene>